<dbReference type="InterPro" id="IPR003593">
    <property type="entry name" value="AAA+_ATPase"/>
</dbReference>
<dbReference type="Gene3D" id="3.40.50.300">
    <property type="entry name" value="P-loop containing nucleotide triphosphate hydrolases"/>
    <property type="match status" value="1"/>
</dbReference>
<dbReference type="Proteomes" id="UP000065807">
    <property type="component" value="Chromosome"/>
</dbReference>
<dbReference type="InterPro" id="IPR015854">
    <property type="entry name" value="ABC_transpr_LolD-like"/>
</dbReference>
<dbReference type="InterPro" id="IPR017871">
    <property type="entry name" value="ABC_transporter-like_CS"/>
</dbReference>
<reference evidence="6" key="2">
    <citation type="journal article" date="2016" name="Int. J. Syst. Evol. Microbiol.">
        <title>Complete genome sequence and cell structure of Limnochorda pilosa, a Gram-negative spore-former within the phylum Firmicutes.</title>
        <authorList>
            <person name="Watanabe M."/>
            <person name="Kojima H."/>
            <person name="Fukui M."/>
        </authorList>
    </citation>
    <scope>NUCLEOTIDE SEQUENCE [LARGE SCALE GENOMIC DNA]</scope>
    <source>
        <strain evidence="6">HC45</strain>
    </source>
</reference>
<dbReference type="InterPro" id="IPR017911">
    <property type="entry name" value="MacB-like_ATP-bd"/>
</dbReference>
<dbReference type="SUPFAM" id="SSF52540">
    <property type="entry name" value="P-loop containing nucleoside triphosphate hydrolases"/>
    <property type="match status" value="1"/>
</dbReference>
<dbReference type="GO" id="GO:0005886">
    <property type="term" value="C:plasma membrane"/>
    <property type="evidence" value="ECO:0007669"/>
    <property type="project" value="TreeGrafter"/>
</dbReference>
<dbReference type="Pfam" id="PF00005">
    <property type="entry name" value="ABC_tran"/>
    <property type="match status" value="1"/>
</dbReference>
<dbReference type="InterPro" id="IPR003439">
    <property type="entry name" value="ABC_transporter-like_ATP-bd"/>
</dbReference>
<dbReference type="PANTHER" id="PTHR24220:SF86">
    <property type="entry name" value="ABC TRANSPORTER ABCH.1"/>
    <property type="match status" value="1"/>
</dbReference>
<dbReference type="GO" id="GO:0005524">
    <property type="term" value="F:ATP binding"/>
    <property type="evidence" value="ECO:0007669"/>
    <property type="project" value="UniProtKB-KW"/>
</dbReference>
<dbReference type="InterPro" id="IPR027417">
    <property type="entry name" value="P-loop_NTPase"/>
</dbReference>
<dbReference type="EMBL" id="AP014924">
    <property type="protein sequence ID" value="BAS28568.1"/>
    <property type="molecule type" value="Genomic_DNA"/>
</dbReference>
<accession>A0A0K2SN59</accession>
<keyword evidence="2" id="KW-0547">Nucleotide-binding</keyword>
<proteinExistence type="predicted"/>
<dbReference type="PROSITE" id="PS00211">
    <property type="entry name" value="ABC_TRANSPORTER_1"/>
    <property type="match status" value="1"/>
</dbReference>
<name>A0A0K2SN59_LIMPI</name>
<feature type="domain" description="ABC transporter" evidence="4">
    <location>
        <begin position="13"/>
        <end position="251"/>
    </location>
</feature>
<reference evidence="6" key="1">
    <citation type="submission" date="2015-07" db="EMBL/GenBank/DDBJ databases">
        <title>Complete genome sequence and phylogenetic analysis of Limnochorda pilosa.</title>
        <authorList>
            <person name="Watanabe M."/>
            <person name="Kojima H."/>
            <person name="Fukui M."/>
        </authorList>
    </citation>
    <scope>NUCLEOTIDE SEQUENCE [LARGE SCALE GENOMIC DNA]</scope>
    <source>
        <strain evidence="6">HC45</strain>
    </source>
</reference>
<evidence type="ECO:0000313" key="6">
    <source>
        <dbReference type="Proteomes" id="UP000065807"/>
    </source>
</evidence>
<dbReference type="CDD" id="cd03255">
    <property type="entry name" value="ABC_MJ0796_LolCDE_FtsE"/>
    <property type="match status" value="1"/>
</dbReference>
<dbReference type="GO" id="GO:0016887">
    <property type="term" value="F:ATP hydrolysis activity"/>
    <property type="evidence" value="ECO:0007669"/>
    <property type="project" value="InterPro"/>
</dbReference>
<dbReference type="OrthoDB" id="9810992at2"/>
<keyword evidence="1" id="KW-0813">Transport</keyword>
<dbReference type="SMART" id="SM00382">
    <property type="entry name" value="AAA"/>
    <property type="match status" value="1"/>
</dbReference>
<dbReference type="RefSeq" id="WP_068139111.1">
    <property type="nucleotide sequence ID" value="NZ_AP014924.1"/>
</dbReference>
<keyword evidence="6" id="KW-1185">Reference proteome</keyword>
<dbReference type="GO" id="GO:0022857">
    <property type="term" value="F:transmembrane transporter activity"/>
    <property type="evidence" value="ECO:0007669"/>
    <property type="project" value="UniProtKB-ARBA"/>
</dbReference>
<evidence type="ECO:0000256" key="3">
    <source>
        <dbReference type="ARBA" id="ARBA00022840"/>
    </source>
</evidence>
<organism evidence="5 6">
    <name type="scientific">Limnochorda pilosa</name>
    <dbReference type="NCBI Taxonomy" id="1555112"/>
    <lineage>
        <taxon>Bacteria</taxon>
        <taxon>Bacillati</taxon>
        <taxon>Bacillota</taxon>
        <taxon>Limnochordia</taxon>
        <taxon>Limnochordales</taxon>
        <taxon>Limnochordaceae</taxon>
        <taxon>Limnochorda</taxon>
    </lineage>
</organism>
<evidence type="ECO:0000313" key="5">
    <source>
        <dbReference type="EMBL" id="BAS28568.1"/>
    </source>
</evidence>
<dbReference type="GO" id="GO:0098796">
    <property type="term" value="C:membrane protein complex"/>
    <property type="evidence" value="ECO:0007669"/>
    <property type="project" value="UniProtKB-ARBA"/>
</dbReference>
<protein>
    <submittedName>
        <fullName evidence="5">Macrolide ABC transporter ATP-binding protein</fullName>
    </submittedName>
</protein>
<dbReference type="FunFam" id="3.40.50.300:FF:000032">
    <property type="entry name" value="Export ABC transporter ATP-binding protein"/>
    <property type="match status" value="1"/>
</dbReference>
<dbReference type="KEGG" id="lpil:LIP_2738"/>
<evidence type="ECO:0000259" key="4">
    <source>
        <dbReference type="PROSITE" id="PS50893"/>
    </source>
</evidence>
<gene>
    <name evidence="5" type="ORF">LIP_2738</name>
</gene>
<dbReference type="PROSITE" id="PS50893">
    <property type="entry name" value="ABC_TRANSPORTER_2"/>
    <property type="match status" value="1"/>
</dbReference>
<dbReference type="PATRIC" id="fig|1555112.3.peg.2778"/>
<dbReference type="AlphaFoldDB" id="A0A0K2SN59"/>
<keyword evidence="3 5" id="KW-0067">ATP-binding</keyword>
<dbReference type="STRING" id="1555112.LIP_2738"/>
<evidence type="ECO:0000256" key="2">
    <source>
        <dbReference type="ARBA" id="ARBA00022741"/>
    </source>
</evidence>
<sequence>MSIEAEKHPAELVRLDGLGKVFDTGASPVAALTDIDLTVEQTEFVSIMGPSGSGKSTLLHLLGALDRPSAGRYWLQGREITSLPDRELSRVRNRHFGFVFQSYNLFPELTALENVEVPMIYAGVAGRERRRRATELLEELGMGARLHHRPSELSGGEQQRVAIARALANGPTLLLADEPTGNLPTTQARQIMEILAGLNGQGMTLVVVTHDPGIAAFGQRLVTLRDGRIVSDEPIASGMNLAERIQQLEGAGAGEGPGNVS</sequence>
<evidence type="ECO:0000256" key="1">
    <source>
        <dbReference type="ARBA" id="ARBA00022448"/>
    </source>
</evidence>
<dbReference type="PANTHER" id="PTHR24220">
    <property type="entry name" value="IMPORT ATP-BINDING PROTEIN"/>
    <property type="match status" value="1"/>
</dbReference>